<proteinExistence type="predicted"/>
<dbReference type="EMBL" id="SRLO01000007">
    <property type="protein sequence ID" value="TNN88097.1"/>
    <property type="molecule type" value="Genomic_DNA"/>
</dbReference>
<gene>
    <name evidence="1" type="ORF">EYF80_001678</name>
</gene>
<organism evidence="1 2">
    <name type="scientific">Liparis tanakae</name>
    <name type="common">Tanaka's snailfish</name>
    <dbReference type="NCBI Taxonomy" id="230148"/>
    <lineage>
        <taxon>Eukaryota</taxon>
        <taxon>Metazoa</taxon>
        <taxon>Chordata</taxon>
        <taxon>Craniata</taxon>
        <taxon>Vertebrata</taxon>
        <taxon>Euteleostomi</taxon>
        <taxon>Actinopterygii</taxon>
        <taxon>Neopterygii</taxon>
        <taxon>Teleostei</taxon>
        <taxon>Neoteleostei</taxon>
        <taxon>Acanthomorphata</taxon>
        <taxon>Eupercaria</taxon>
        <taxon>Perciformes</taxon>
        <taxon>Cottioidei</taxon>
        <taxon>Cottales</taxon>
        <taxon>Liparidae</taxon>
        <taxon>Liparis</taxon>
    </lineage>
</organism>
<name>A0A4Z2JDP1_9TELE</name>
<protein>
    <submittedName>
        <fullName evidence="1">Uncharacterized protein</fullName>
    </submittedName>
</protein>
<evidence type="ECO:0000313" key="2">
    <source>
        <dbReference type="Proteomes" id="UP000314294"/>
    </source>
</evidence>
<sequence length="87" mass="9490">MSAAGWSRGQSLYAEAEDQWESSCFVSCLRPQPVAVSLECHIGGAEQLLCQLEGLVVLQRDRQTLDGQRLAALLQTAHLARVISKHG</sequence>
<dbReference type="Proteomes" id="UP000314294">
    <property type="component" value="Unassembled WGS sequence"/>
</dbReference>
<keyword evidence="2" id="KW-1185">Reference proteome</keyword>
<reference evidence="1 2" key="1">
    <citation type="submission" date="2019-03" db="EMBL/GenBank/DDBJ databases">
        <title>First draft genome of Liparis tanakae, snailfish: a comprehensive survey of snailfish specific genes.</title>
        <authorList>
            <person name="Kim W."/>
            <person name="Song I."/>
            <person name="Jeong J.-H."/>
            <person name="Kim D."/>
            <person name="Kim S."/>
            <person name="Ryu S."/>
            <person name="Song J.Y."/>
            <person name="Lee S.K."/>
        </authorList>
    </citation>
    <scope>NUCLEOTIDE SEQUENCE [LARGE SCALE GENOMIC DNA]</scope>
    <source>
        <tissue evidence="1">Muscle</tissue>
    </source>
</reference>
<evidence type="ECO:0000313" key="1">
    <source>
        <dbReference type="EMBL" id="TNN88097.1"/>
    </source>
</evidence>
<accession>A0A4Z2JDP1</accession>
<comment type="caution">
    <text evidence="1">The sequence shown here is derived from an EMBL/GenBank/DDBJ whole genome shotgun (WGS) entry which is preliminary data.</text>
</comment>
<dbReference type="AlphaFoldDB" id="A0A4Z2JDP1"/>